<dbReference type="EMBL" id="JAGQHS010000129">
    <property type="protein sequence ID" value="MCA9757916.1"/>
    <property type="molecule type" value="Genomic_DNA"/>
</dbReference>
<dbReference type="InterPro" id="IPR043472">
    <property type="entry name" value="Macro_dom-like"/>
</dbReference>
<dbReference type="SUPFAM" id="SSF52949">
    <property type="entry name" value="Macro domain-like"/>
    <property type="match status" value="1"/>
</dbReference>
<reference evidence="2" key="2">
    <citation type="journal article" date="2021" name="Microbiome">
        <title>Successional dynamics and alternative stable states in a saline activated sludge microbial community over 9 years.</title>
        <authorList>
            <person name="Wang Y."/>
            <person name="Ye J."/>
            <person name="Ju F."/>
            <person name="Liu L."/>
            <person name="Boyd J.A."/>
            <person name="Deng Y."/>
            <person name="Parks D.H."/>
            <person name="Jiang X."/>
            <person name="Yin X."/>
            <person name="Woodcroft B.J."/>
            <person name="Tyson G.W."/>
            <person name="Hugenholtz P."/>
            <person name="Polz M.F."/>
            <person name="Zhang T."/>
        </authorList>
    </citation>
    <scope>NUCLEOTIDE SEQUENCE</scope>
    <source>
        <strain evidence="2">HKST-UBA02</strain>
    </source>
</reference>
<gene>
    <name evidence="2" type="ORF">KDA27_19145</name>
</gene>
<reference evidence="2" key="1">
    <citation type="submission" date="2020-04" db="EMBL/GenBank/DDBJ databases">
        <authorList>
            <person name="Zhang T."/>
        </authorList>
    </citation>
    <scope>NUCLEOTIDE SEQUENCE</scope>
    <source>
        <strain evidence="2">HKST-UBA02</strain>
    </source>
</reference>
<evidence type="ECO:0000313" key="2">
    <source>
        <dbReference type="EMBL" id="MCA9757916.1"/>
    </source>
</evidence>
<evidence type="ECO:0000313" key="3">
    <source>
        <dbReference type="Proteomes" id="UP000739538"/>
    </source>
</evidence>
<dbReference type="SMART" id="SM00506">
    <property type="entry name" value="A1pp"/>
    <property type="match status" value="1"/>
</dbReference>
<feature type="domain" description="Macro" evidence="1">
    <location>
        <begin position="35"/>
        <end position="183"/>
    </location>
</feature>
<dbReference type="AlphaFoldDB" id="A0A956NFH9"/>
<sequence>MSGDSESPQVPELILAALDTTILDAWEPVGSDLPWVRTHSGSILDVPCDAVVSPSNSFGFLDGGIDLIYSHYFGWGVQDRLQERIRARHDGELLVGRAEIVPTGDEAIPYLVSAPTMRVPQPLGDSIHPYLAARAVLLLWRDGTFSEGEAEGRPVREVVHRIAVPGLGTGTGQVSPDAFCRQLRAAIDDVILVGTSFPQTWIDAAVRHAKLTGAQIVFGDDEA</sequence>
<dbReference type="Gene3D" id="3.40.220.10">
    <property type="entry name" value="Leucine Aminopeptidase, subunit E, domain 1"/>
    <property type="match status" value="1"/>
</dbReference>
<organism evidence="2 3">
    <name type="scientific">Eiseniibacteriota bacterium</name>
    <dbReference type="NCBI Taxonomy" id="2212470"/>
    <lineage>
        <taxon>Bacteria</taxon>
        <taxon>Candidatus Eiseniibacteriota</taxon>
    </lineage>
</organism>
<protein>
    <submittedName>
        <fullName evidence="2">Macro domain-containing protein</fullName>
    </submittedName>
</protein>
<dbReference type="Proteomes" id="UP000739538">
    <property type="component" value="Unassembled WGS sequence"/>
</dbReference>
<accession>A0A956NFH9</accession>
<evidence type="ECO:0000259" key="1">
    <source>
        <dbReference type="SMART" id="SM00506"/>
    </source>
</evidence>
<comment type="caution">
    <text evidence="2">The sequence shown here is derived from an EMBL/GenBank/DDBJ whole genome shotgun (WGS) entry which is preliminary data.</text>
</comment>
<proteinExistence type="predicted"/>
<dbReference type="InterPro" id="IPR002589">
    <property type="entry name" value="Macro_dom"/>
</dbReference>
<name>A0A956NFH9_UNCEI</name>